<name>A0A8H4Q976_9HYPO</name>
<feature type="transmembrane region" description="Helical" evidence="5">
    <location>
        <begin position="20"/>
        <end position="40"/>
    </location>
</feature>
<dbReference type="Pfam" id="PF01694">
    <property type="entry name" value="Rhomboid"/>
    <property type="match status" value="1"/>
</dbReference>
<dbReference type="Gene3D" id="1.20.1540.10">
    <property type="entry name" value="Rhomboid-like"/>
    <property type="match status" value="1"/>
</dbReference>
<evidence type="ECO:0000313" key="7">
    <source>
        <dbReference type="EMBL" id="KAF4591499.1"/>
    </source>
</evidence>
<reference evidence="7 8" key="1">
    <citation type="journal article" date="2020" name="G3 (Bethesda)">
        <title>Genetic Underpinnings of Host Manipulation by Ophiocordyceps as Revealed by Comparative Transcriptomics.</title>
        <authorList>
            <person name="Will I."/>
            <person name="Das B."/>
            <person name="Trinh T."/>
            <person name="Brachmann A."/>
            <person name="Ohm R.A."/>
            <person name="de Bekker C."/>
        </authorList>
    </citation>
    <scope>NUCLEOTIDE SEQUENCE [LARGE SCALE GENOMIC DNA]</scope>
    <source>
        <strain evidence="7 8">EC05</strain>
    </source>
</reference>
<evidence type="ECO:0000256" key="1">
    <source>
        <dbReference type="ARBA" id="ARBA00004141"/>
    </source>
</evidence>
<proteinExistence type="predicted"/>
<dbReference type="InterPro" id="IPR022764">
    <property type="entry name" value="Peptidase_S54_rhomboid_dom"/>
</dbReference>
<feature type="transmembrane region" description="Helical" evidence="5">
    <location>
        <begin position="95"/>
        <end position="114"/>
    </location>
</feature>
<dbReference type="InterPro" id="IPR035952">
    <property type="entry name" value="Rhomboid-like_sf"/>
</dbReference>
<accession>A0A8H4Q976</accession>
<evidence type="ECO:0000256" key="3">
    <source>
        <dbReference type="ARBA" id="ARBA00022989"/>
    </source>
</evidence>
<evidence type="ECO:0000256" key="2">
    <source>
        <dbReference type="ARBA" id="ARBA00022692"/>
    </source>
</evidence>
<sequence>MPTARVFGVGRLRSLPLFTRFLAVAIAIFWVAGLPPAWGVRAWAALVPDKISFKTAYRLSTFPLVHLNIIHAAINMVALTPLMERFENEHGTLTTISLFFGPLTTLPALLYLLIERGVLRSNSIVMGSSIWDIFVARLLDTYLV</sequence>
<evidence type="ECO:0000313" key="8">
    <source>
        <dbReference type="Proteomes" id="UP000562929"/>
    </source>
</evidence>
<evidence type="ECO:0000259" key="6">
    <source>
        <dbReference type="Pfam" id="PF01694"/>
    </source>
</evidence>
<comment type="caution">
    <text evidence="7">The sequence shown here is derived from an EMBL/GenBank/DDBJ whole genome shotgun (WGS) entry which is preliminary data.</text>
</comment>
<feature type="domain" description="Peptidase S54 rhomboid" evidence="6">
    <location>
        <begin position="56"/>
        <end position="129"/>
    </location>
</feature>
<organism evidence="7 8">
    <name type="scientific">Ophiocordyceps camponoti-floridani</name>
    <dbReference type="NCBI Taxonomy" id="2030778"/>
    <lineage>
        <taxon>Eukaryota</taxon>
        <taxon>Fungi</taxon>
        <taxon>Dikarya</taxon>
        <taxon>Ascomycota</taxon>
        <taxon>Pezizomycotina</taxon>
        <taxon>Sordariomycetes</taxon>
        <taxon>Hypocreomycetidae</taxon>
        <taxon>Hypocreales</taxon>
        <taxon>Ophiocordycipitaceae</taxon>
        <taxon>Ophiocordyceps</taxon>
    </lineage>
</organism>
<dbReference type="OrthoDB" id="10257275at2759"/>
<dbReference type="GO" id="GO:0016020">
    <property type="term" value="C:membrane"/>
    <property type="evidence" value="ECO:0007669"/>
    <property type="project" value="UniProtKB-SubCell"/>
</dbReference>
<dbReference type="Proteomes" id="UP000562929">
    <property type="component" value="Unassembled WGS sequence"/>
</dbReference>
<dbReference type="GO" id="GO:0004252">
    <property type="term" value="F:serine-type endopeptidase activity"/>
    <property type="evidence" value="ECO:0007669"/>
    <property type="project" value="InterPro"/>
</dbReference>
<dbReference type="AlphaFoldDB" id="A0A8H4Q976"/>
<keyword evidence="4 5" id="KW-0472">Membrane</keyword>
<gene>
    <name evidence="7" type="ORF">GQ602_001798</name>
</gene>
<evidence type="ECO:0000256" key="4">
    <source>
        <dbReference type="ARBA" id="ARBA00023136"/>
    </source>
</evidence>
<comment type="subcellular location">
    <subcellularLocation>
        <location evidence="1">Membrane</location>
        <topology evidence="1">Multi-pass membrane protein</topology>
    </subcellularLocation>
</comment>
<protein>
    <submittedName>
        <fullName evidence="7">Rhomboid protein 2</fullName>
    </submittedName>
</protein>
<dbReference type="SUPFAM" id="SSF144091">
    <property type="entry name" value="Rhomboid-like"/>
    <property type="match status" value="1"/>
</dbReference>
<dbReference type="EMBL" id="JAACLJ010000002">
    <property type="protein sequence ID" value="KAF4591499.1"/>
    <property type="molecule type" value="Genomic_DNA"/>
</dbReference>
<keyword evidence="8" id="KW-1185">Reference proteome</keyword>
<keyword evidence="2 5" id="KW-0812">Transmembrane</keyword>
<keyword evidence="3 5" id="KW-1133">Transmembrane helix</keyword>
<evidence type="ECO:0000256" key="5">
    <source>
        <dbReference type="SAM" id="Phobius"/>
    </source>
</evidence>